<reference evidence="2 3" key="1">
    <citation type="journal article" date="2015" name="Genome Biol.">
        <title>Comparative genomics of Steinernema reveals deeply conserved gene regulatory networks.</title>
        <authorList>
            <person name="Dillman A.R."/>
            <person name="Macchietto M."/>
            <person name="Porter C.F."/>
            <person name="Rogers A."/>
            <person name="Williams B."/>
            <person name="Antoshechkin I."/>
            <person name="Lee M.M."/>
            <person name="Goodwin Z."/>
            <person name="Lu X."/>
            <person name="Lewis E.E."/>
            <person name="Goodrich-Blair H."/>
            <person name="Stock S.P."/>
            <person name="Adams B.J."/>
            <person name="Sternberg P.W."/>
            <person name="Mortazavi A."/>
        </authorList>
    </citation>
    <scope>NUCLEOTIDE SEQUENCE [LARGE SCALE GENOMIC DNA]</scope>
    <source>
        <strain evidence="2 3">ALL</strain>
    </source>
</reference>
<sequence>MVPCGLVFEARTFGTRNRCSFDAAFGAHLEARMWGIRCENSIKIDVDDFVLFLVIFLAVAFVHFPLISCLSEDRFEFQTFQKRIQLKPFSGFFPALLV</sequence>
<gene>
    <name evidence="2" type="ORF">L596_030495</name>
</gene>
<organism evidence="2 3">
    <name type="scientific">Steinernema carpocapsae</name>
    <name type="common">Entomopathogenic nematode</name>
    <dbReference type="NCBI Taxonomy" id="34508"/>
    <lineage>
        <taxon>Eukaryota</taxon>
        <taxon>Metazoa</taxon>
        <taxon>Ecdysozoa</taxon>
        <taxon>Nematoda</taxon>
        <taxon>Chromadorea</taxon>
        <taxon>Rhabditida</taxon>
        <taxon>Tylenchina</taxon>
        <taxon>Panagrolaimomorpha</taxon>
        <taxon>Strongyloidoidea</taxon>
        <taxon>Steinernematidae</taxon>
        <taxon>Steinernema</taxon>
    </lineage>
</organism>
<evidence type="ECO:0000313" key="3">
    <source>
        <dbReference type="Proteomes" id="UP000298663"/>
    </source>
</evidence>
<feature type="transmembrane region" description="Helical" evidence="1">
    <location>
        <begin position="49"/>
        <end position="70"/>
    </location>
</feature>
<evidence type="ECO:0000313" key="2">
    <source>
        <dbReference type="EMBL" id="TKR57849.1"/>
    </source>
</evidence>
<dbReference type="AlphaFoldDB" id="A0A4U5LPL2"/>
<dbReference type="EMBL" id="AZBU02000014">
    <property type="protein sequence ID" value="TKR57849.1"/>
    <property type="molecule type" value="Genomic_DNA"/>
</dbReference>
<keyword evidence="1" id="KW-0812">Transmembrane</keyword>
<dbReference type="Proteomes" id="UP000298663">
    <property type="component" value="Unassembled WGS sequence"/>
</dbReference>
<keyword evidence="1" id="KW-1133">Transmembrane helix</keyword>
<evidence type="ECO:0000256" key="1">
    <source>
        <dbReference type="SAM" id="Phobius"/>
    </source>
</evidence>
<name>A0A4U5LPL2_STECR</name>
<reference evidence="2 3" key="2">
    <citation type="journal article" date="2019" name="G3 (Bethesda)">
        <title>Hybrid Assembly of the Genome of the Entomopathogenic Nematode Steinernema carpocapsae Identifies the X-Chromosome.</title>
        <authorList>
            <person name="Serra L."/>
            <person name="Macchietto M."/>
            <person name="Macias-Munoz A."/>
            <person name="McGill C.J."/>
            <person name="Rodriguez I.M."/>
            <person name="Rodriguez B."/>
            <person name="Murad R."/>
            <person name="Mortazavi A."/>
        </authorList>
    </citation>
    <scope>NUCLEOTIDE SEQUENCE [LARGE SCALE GENOMIC DNA]</scope>
    <source>
        <strain evidence="2 3">ALL</strain>
    </source>
</reference>
<keyword evidence="1" id="KW-0472">Membrane</keyword>
<comment type="caution">
    <text evidence="2">The sequence shown here is derived from an EMBL/GenBank/DDBJ whole genome shotgun (WGS) entry which is preliminary data.</text>
</comment>
<accession>A0A4U5LPL2</accession>
<proteinExistence type="predicted"/>
<keyword evidence="3" id="KW-1185">Reference proteome</keyword>
<protein>
    <submittedName>
        <fullName evidence="2">Uncharacterized protein</fullName>
    </submittedName>
</protein>